<gene>
    <name evidence="2" type="ORF">ALPR1_15314</name>
</gene>
<dbReference type="EMBL" id="AAXU02000001">
    <property type="protein sequence ID" value="EAZ80010.1"/>
    <property type="molecule type" value="Genomic_DNA"/>
</dbReference>
<dbReference type="STRING" id="388413.ALPR1_15314"/>
<sequence>MNKPLIGVDIGGSHISAAQVALDDYSASIHQFFEADVNTYGEKGKIISSWSEVIKQAAGSNNDFYLGIAMPGPFDYDKGISLIKDQGKMATLYKQSVKDLLAKELGIIKDRILFSNDAEAFLKGESYAGAGRGYDNSIGITLGTGLGSSIKINEVVKDGKLWTAPFRGGIAEDFLGTSWFVSYAKDQYGLQINGVKDLFTQKIDSGIVENIFSTFGRSLGEFLFPYLIRLKSEAVVLGGKISLASEFYLPTTFQYLETMGYPVPIKVSELGEKSALIGACLPFIKP</sequence>
<dbReference type="CDD" id="cd23763">
    <property type="entry name" value="ASKHA_ATPase_ROK"/>
    <property type="match status" value="1"/>
</dbReference>
<dbReference type="eggNOG" id="COG1940">
    <property type="taxonomic scope" value="Bacteria"/>
</dbReference>
<dbReference type="AlphaFoldDB" id="A3I0L4"/>
<dbReference type="Pfam" id="PF00480">
    <property type="entry name" value="ROK"/>
    <property type="match status" value="1"/>
</dbReference>
<proteinExistence type="inferred from homology"/>
<reference evidence="2 3" key="1">
    <citation type="journal article" date="2011" name="J. Bacteriol.">
        <title>Complete genome sequence of Algoriphagus sp. PR1, bacterial prey of a colony-forming choanoflagellate.</title>
        <authorList>
            <person name="Alegado R.A."/>
            <person name="Ferriera S."/>
            <person name="Nusbaum C."/>
            <person name="Young S.K."/>
            <person name="Zeng Q."/>
            <person name="Imamovic A."/>
            <person name="Fairclough S.R."/>
            <person name="King N."/>
        </authorList>
    </citation>
    <scope>NUCLEOTIDE SEQUENCE [LARGE SCALE GENOMIC DNA]</scope>
    <source>
        <strain evidence="2 3">PR1</strain>
    </source>
</reference>
<dbReference type="PANTHER" id="PTHR18964:SF149">
    <property type="entry name" value="BIFUNCTIONAL UDP-N-ACETYLGLUCOSAMINE 2-EPIMERASE_N-ACETYLMANNOSAMINE KINASE"/>
    <property type="match status" value="1"/>
</dbReference>
<dbReference type="RefSeq" id="WP_008201807.1">
    <property type="nucleotide sequence ID" value="NZ_CM001023.1"/>
</dbReference>
<comment type="similarity">
    <text evidence="1">Belongs to the ROK (NagC/XylR) family.</text>
</comment>
<dbReference type="Proteomes" id="UP000003919">
    <property type="component" value="Unassembled WGS sequence"/>
</dbReference>
<dbReference type="Gene3D" id="3.30.420.40">
    <property type="match status" value="2"/>
</dbReference>
<name>A3I0L4_9BACT</name>
<dbReference type="HOGENOM" id="CLU_036604_2_0_10"/>
<dbReference type="InterPro" id="IPR043129">
    <property type="entry name" value="ATPase_NBD"/>
</dbReference>
<evidence type="ECO:0000313" key="3">
    <source>
        <dbReference type="Proteomes" id="UP000003919"/>
    </source>
</evidence>
<evidence type="ECO:0000313" key="2">
    <source>
        <dbReference type="EMBL" id="EAZ80010.1"/>
    </source>
</evidence>
<dbReference type="OrthoDB" id="49666at2"/>
<keyword evidence="3" id="KW-1185">Reference proteome</keyword>
<accession>A3I0L4</accession>
<organism evidence="2 3">
    <name type="scientific">Algoriphagus machipongonensis</name>
    <dbReference type="NCBI Taxonomy" id="388413"/>
    <lineage>
        <taxon>Bacteria</taxon>
        <taxon>Pseudomonadati</taxon>
        <taxon>Bacteroidota</taxon>
        <taxon>Cytophagia</taxon>
        <taxon>Cytophagales</taxon>
        <taxon>Cyclobacteriaceae</taxon>
        <taxon>Algoriphagus</taxon>
    </lineage>
</organism>
<protein>
    <submittedName>
        <fullName evidence="2">ROK family member transcriptional repressor</fullName>
    </submittedName>
</protein>
<comment type="caution">
    <text evidence="2">The sequence shown here is derived from an EMBL/GenBank/DDBJ whole genome shotgun (WGS) entry which is preliminary data.</text>
</comment>
<dbReference type="SUPFAM" id="SSF53067">
    <property type="entry name" value="Actin-like ATPase domain"/>
    <property type="match status" value="1"/>
</dbReference>
<dbReference type="InterPro" id="IPR000600">
    <property type="entry name" value="ROK"/>
</dbReference>
<evidence type="ECO:0000256" key="1">
    <source>
        <dbReference type="ARBA" id="ARBA00006479"/>
    </source>
</evidence>
<dbReference type="PANTHER" id="PTHR18964">
    <property type="entry name" value="ROK (REPRESSOR, ORF, KINASE) FAMILY"/>
    <property type="match status" value="1"/>
</dbReference>